<dbReference type="PANTHER" id="PTHR44520:SF1">
    <property type="entry name" value="TWO-COMPONENT SYSTEM REGULATORY PROTEIN"/>
    <property type="match status" value="1"/>
</dbReference>
<evidence type="ECO:0000313" key="3">
    <source>
        <dbReference type="EMBL" id="OLF11331.1"/>
    </source>
</evidence>
<reference evidence="3 4" key="1">
    <citation type="submission" date="2016-12" db="EMBL/GenBank/DDBJ databases">
        <title>The draft genome sequence of Actinophytocola sp. 11-183.</title>
        <authorList>
            <person name="Wang W."/>
            <person name="Yuan L."/>
        </authorList>
    </citation>
    <scope>NUCLEOTIDE SEQUENCE [LARGE SCALE GENOMIC DNA]</scope>
    <source>
        <strain evidence="3 4">11-183</strain>
    </source>
</reference>
<protein>
    <submittedName>
        <fullName evidence="3">Two-component system response regulator</fullName>
    </submittedName>
</protein>
<dbReference type="SUPFAM" id="SSF52172">
    <property type="entry name" value="CheY-like"/>
    <property type="match status" value="1"/>
</dbReference>
<feature type="modified residue" description="4-aspartylphosphate" evidence="1">
    <location>
        <position position="68"/>
    </location>
</feature>
<dbReference type="InterPro" id="IPR052893">
    <property type="entry name" value="TCS_response_regulator"/>
</dbReference>
<dbReference type="InterPro" id="IPR001789">
    <property type="entry name" value="Sig_transdc_resp-reg_receiver"/>
</dbReference>
<dbReference type="Proteomes" id="UP000185596">
    <property type="component" value="Unassembled WGS sequence"/>
</dbReference>
<accession>A0A1Q8CAC7</accession>
<evidence type="ECO:0000313" key="4">
    <source>
        <dbReference type="Proteomes" id="UP000185596"/>
    </source>
</evidence>
<dbReference type="CDD" id="cd17557">
    <property type="entry name" value="REC_Rcp-like"/>
    <property type="match status" value="1"/>
</dbReference>
<dbReference type="PROSITE" id="PS50110">
    <property type="entry name" value="RESPONSE_REGULATORY"/>
    <property type="match status" value="1"/>
</dbReference>
<dbReference type="Gene3D" id="3.40.50.2300">
    <property type="match status" value="1"/>
</dbReference>
<gene>
    <name evidence="3" type="ORF">BU204_30415</name>
</gene>
<feature type="domain" description="Response regulatory" evidence="2">
    <location>
        <begin position="7"/>
        <end position="135"/>
    </location>
</feature>
<proteinExistence type="predicted"/>
<dbReference type="InterPro" id="IPR011006">
    <property type="entry name" value="CheY-like_superfamily"/>
</dbReference>
<dbReference type="RefSeq" id="WP_075129225.1">
    <property type="nucleotide sequence ID" value="NZ_MSIE01000068.1"/>
</dbReference>
<dbReference type="GO" id="GO:0000160">
    <property type="term" value="P:phosphorelay signal transduction system"/>
    <property type="evidence" value="ECO:0007669"/>
    <property type="project" value="InterPro"/>
</dbReference>
<name>A0A1Q8CAC7_9PSEU</name>
<dbReference type="EMBL" id="MSIE01000068">
    <property type="protein sequence ID" value="OLF11331.1"/>
    <property type="molecule type" value="Genomic_DNA"/>
</dbReference>
<keyword evidence="1" id="KW-0597">Phosphoprotein</keyword>
<dbReference type="AlphaFoldDB" id="A0A1Q8CAC7"/>
<dbReference type="OrthoDB" id="3698783at2"/>
<dbReference type="STRING" id="1912961.BU204_30415"/>
<dbReference type="PANTHER" id="PTHR44520">
    <property type="entry name" value="RESPONSE REGULATOR RCP1-RELATED"/>
    <property type="match status" value="1"/>
</dbReference>
<keyword evidence="4" id="KW-1185">Reference proteome</keyword>
<sequence length="147" mass="16481">MAEGAPTVLLVEDNPNDMELALLALRDGGGVSHVDVVRDGVEALDYLFRQGTYADRPAGHEPRAVLLDIKLPLLNGIDVLQRLKTDDRTRHLPVIMLTSSAQRSDLARCYRLGVNSYIVKPVDMDTFFDTMRHIGHYWLVLNQPESL</sequence>
<evidence type="ECO:0000259" key="2">
    <source>
        <dbReference type="PROSITE" id="PS50110"/>
    </source>
</evidence>
<dbReference type="Pfam" id="PF00072">
    <property type="entry name" value="Response_reg"/>
    <property type="match status" value="1"/>
</dbReference>
<organism evidence="3 4">
    <name type="scientific">Actinophytocola xanthii</name>
    <dbReference type="NCBI Taxonomy" id="1912961"/>
    <lineage>
        <taxon>Bacteria</taxon>
        <taxon>Bacillati</taxon>
        <taxon>Actinomycetota</taxon>
        <taxon>Actinomycetes</taxon>
        <taxon>Pseudonocardiales</taxon>
        <taxon>Pseudonocardiaceae</taxon>
    </lineage>
</organism>
<evidence type="ECO:0000256" key="1">
    <source>
        <dbReference type="PROSITE-ProRule" id="PRU00169"/>
    </source>
</evidence>
<dbReference type="SMART" id="SM00448">
    <property type="entry name" value="REC"/>
    <property type="match status" value="1"/>
</dbReference>
<comment type="caution">
    <text evidence="3">The sequence shown here is derived from an EMBL/GenBank/DDBJ whole genome shotgun (WGS) entry which is preliminary data.</text>
</comment>